<dbReference type="OrthoDB" id="791023at2"/>
<dbReference type="Proteomes" id="UP000293162">
    <property type="component" value="Unassembled WGS sequence"/>
</dbReference>
<evidence type="ECO:0000313" key="2">
    <source>
        <dbReference type="EMBL" id="RYU95509.1"/>
    </source>
</evidence>
<gene>
    <name evidence="2" type="ORF">EWM59_11480</name>
</gene>
<comment type="caution">
    <text evidence="2">The sequence shown here is derived from an EMBL/GenBank/DDBJ whole genome shotgun (WGS) entry which is preliminary data.</text>
</comment>
<feature type="transmembrane region" description="Helical" evidence="1">
    <location>
        <begin position="6"/>
        <end position="22"/>
    </location>
</feature>
<name>A0A4Q5M0K0_9BACT</name>
<keyword evidence="1" id="KW-0472">Membrane</keyword>
<keyword evidence="3" id="KW-1185">Reference proteome</keyword>
<sequence>MFRGLRSILIIFFIVIGSIFLWEKGKSLNPFSQQEIRTTHNMVLKEMSALGKIELANFTFRDVVEQELKFNYLPNPKAILIVQGNAIGCIDLTKVKAEDVATKDDTLIVHLPDPELCHYSIDHKNSRIYDTQYAFMNEQTLLNEAYSRAQDKIKESALEMGILEQTKKNADLVLKPILEKISGKKVVLQYQLRATLDKPK</sequence>
<dbReference type="InterPro" id="IPR025324">
    <property type="entry name" value="DUF4230"/>
</dbReference>
<dbReference type="AlphaFoldDB" id="A0A4Q5M0K0"/>
<keyword evidence="1" id="KW-0812">Transmembrane</keyword>
<dbReference type="EMBL" id="SEWF01000014">
    <property type="protein sequence ID" value="RYU95509.1"/>
    <property type="molecule type" value="Genomic_DNA"/>
</dbReference>
<dbReference type="Pfam" id="PF14014">
    <property type="entry name" value="DUF4230"/>
    <property type="match status" value="1"/>
</dbReference>
<reference evidence="2 3" key="1">
    <citation type="submission" date="2019-02" db="EMBL/GenBank/DDBJ databases">
        <title>Bacterial novel species Emticicia sp. 17J42-9 isolated from soil.</title>
        <authorList>
            <person name="Jung H.-Y."/>
        </authorList>
    </citation>
    <scope>NUCLEOTIDE SEQUENCE [LARGE SCALE GENOMIC DNA]</scope>
    <source>
        <strain evidence="2 3">17J42-9</strain>
    </source>
</reference>
<protein>
    <submittedName>
        <fullName evidence="2">DUF4230 domain-containing protein</fullName>
    </submittedName>
</protein>
<evidence type="ECO:0000256" key="1">
    <source>
        <dbReference type="SAM" id="Phobius"/>
    </source>
</evidence>
<organism evidence="2 3">
    <name type="scientific">Emticicia agri</name>
    <dbReference type="NCBI Taxonomy" id="2492393"/>
    <lineage>
        <taxon>Bacteria</taxon>
        <taxon>Pseudomonadati</taxon>
        <taxon>Bacteroidota</taxon>
        <taxon>Cytophagia</taxon>
        <taxon>Cytophagales</taxon>
        <taxon>Leadbetterellaceae</taxon>
        <taxon>Emticicia</taxon>
    </lineage>
</organism>
<evidence type="ECO:0000313" key="3">
    <source>
        <dbReference type="Proteomes" id="UP000293162"/>
    </source>
</evidence>
<keyword evidence="1" id="KW-1133">Transmembrane helix</keyword>
<dbReference type="RefSeq" id="WP_130021115.1">
    <property type="nucleotide sequence ID" value="NZ_SEWF01000014.1"/>
</dbReference>
<accession>A0A4Q5M0K0</accession>
<proteinExistence type="predicted"/>